<dbReference type="Pfam" id="PF00825">
    <property type="entry name" value="Ribonuclease_P"/>
    <property type="match status" value="1"/>
</dbReference>
<dbReference type="GO" id="GO:0000049">
    <property type="term" value="F:tRNA binding"/>
    <property type="evidence" value="ECO:0007669"/>
    <property type="project" value="UniProtKB-UniRule"/>
</dbReference>
<evidence type="ECO:0000256" key="3">
    <source>
        <dbReference type="ARBA" id="ARBA00022759"/>
    </source>
</evidence>
<dbReference type="NCBIfam" id="TIGR00188">
    <property type="entry name" value="rnpA"/>
    <property type="match status" value="1"/>
</dbReference>
<dbReference type="EC" id="3.1.26.5" evidence="6 7"/>
<dbReference type="Proteomes" id="UP000282454">
    <property type="component" value="Unassembled WGS sequence"/>
</dbReference>
<keyword evidence="1 6" id="KW-0819">tRNA processing</keyword>
<dbReference type="HAMAP" id="MF_00227">
    <property type="entry name" value="RNase_P"/>
    <property type="match status" value="1"/>
</dbReference>
<dbReference type="GO" id="GO:0001682">
    <property type="term" value="P:tRNA 5'-leader removal"/>
    <property type="evidence" value="ECO:0007669"/>
    <property type="project" value="UniProtKB-UniRule"/>
</dbReference>
<reference evidence="8 9" key="1">
    <citation type="submission" date="2018-10" db="EMBL/GenBank/DDBJ databases">
        <title>Genomic Encyclopedia of Archaeal and Bacterial Type Strains, Phase II (KMG-II): from individual species to whole genera.</title>
        <authorList>
            <person name="Goeker M."/>
        </authorList>
    </citation>
    <scope>NUCLEOTIDE SEQUENCE [LARGE SCALE GENOMIC DNA]</scope>
    <source>
        <strain evidence="8 9">DSM 45657</strain>
    </source>
</reference>
<evidence type="ECO:0000313" key="9">
    <source>
        <dbReference type="Proteomes" id="UP000282454"/>
    </source>
</evidence>
<name>A0A421B6R7_9PSEU</name>
<dbReference type="PANTHER" id="PTHR33992">
    <property type="entry name" value="RIBONUCLEASE P PROTEIN COMPONENT"/>
    <property type="match status" value="1"/>
</dbReference>
<dbReference type="GO" id="GO:0030677">
    <property type="term" value="C:ribonuclease P complex"/>
    <property type="evidence" value="ECO:0007669"/>
    <property type="project" value="TreeGrafter"/>
</dbReference>
<comment type="catalytic activity">
    <reaction evidence="6">
        <text>Endonucleolytic cleavage of RNA, removing 5'-extranucleotides from tRNA precursor.</text>
        <dbReference type="EC" id="3.1.26.5"/>
    </reaction>
</comment>
<gene>
    <name evidence="6" type="primary">rnpA</name>
    <name evidence="8" type="ORF">CLV68_0703</name>
</gene>
<keyword evidence="3 6" id="KW-0255">Endonuclease</keyword>
<dbReference type="InterPro" id="IPR020568">
    <property type="entry name" value="Ribosomal_Su5_D2-typ_SF"/>
</dbReference>
<keyword evidence="5 6" id="KW-0694">RNA-binding</keyword>
<keyword evidence="2 6" id="KW-0540">Nuclease</keyword>
<evidence type="ECO:0000256" key="2">
    <source>
        <dbReference type="ARBA" id="ARBA00022722"/>
    </source>
</evidence>
<evidence type="ECO:0000313" key="8">
    <source>
        <dbReference type="EMBL" id="RLK60202.1"/>
    </source>
</evidence>
<dbReference type="RefSeq" id="WP_121389134.1">
    <property type="nucleotide sequence ID" value="NZ_RCDD01000001.1"/>
</dbReference>
<accession>A0A421B6R7</accession>
<evidence type="ECO:0000256" key="7">
    <source>
        <dbReference type="NCBIfam" id="TIGR00188"/>
    </source>
</evidence>
<evidence type="ECO:0000256" key="4">
    <source>
        <dbReference type="ARBA" id="ARBA00022801"/>
    </source>
</evidence>
<evidence type="ECO:0000256" key="1">
    <source>
        <dbReference type="ARBA" id="ARBA00022694"/>
    </source>
</evidence>
<dbReference type="InterPro" id="IPR014721">
    <property type="entry name" value="Ribsml_uS5_D2-typ_fold_subgr"/>
</dbReference>
<dbReference type="Gene3D" id="3.30.230.10">
    <property type="match status" value="1"/>
</dbReference>
<comment type="function">
    <text evidence="6">RNaseP catalyzes the removal of the 5'-leader sequence from pre-tRNA to produce the mature 5'-terminus. It can also cleave other RNA substrates such as 4.5S RNA. The protein component plays an auxiliary but essential role in vivo by binding to the 5'-leader sequence and broadening the substrate specificity of the ribozyme.</text>
</comment>
<comment type="caution">
    <text evidence="8">The sequence shown here is derived from an EMBL/GenBank/DDBJ whole genome shotgun (WGS) entry which is preliminary data.</text>
</comment>
<dbReference type="GO" id="GO:0004526">
    <property type="term" value="F:ribonuclease P activity"/>
    <property type="evidence" value="ECO:0007669"/>
    <property type="project" value="UniProtKB-UniRule"/>
</dbReference>
<proteinExistence type="inferred from homology"/>
<dbReference type="GO" id="GO:0042781">
    <property type="term" value="F:3'-tRNA processing endoribonuclease activity"/>
    <property type="evidence" value="ECO:0007669"/>
    <property type="project" value="TreeGrafter"/>
</dbReference>
<sequence length="137" mass="14072">MLPAACRLTNSADFRLVTRRGRRAGRPRLVVHAITAGAATEPHEADPSAPSTTAAPRVGFVVSKAVGNSVVRHRVARRLRHVVGARIGTLPAGSALVVRALSPAAAATSAELGQDFDAAIRRLRLAVPSSADDGGGA</sequence>
<comment type="similarity">
    <text evidence="6">Belongs to the RnpA family.</text>
</comment>
<dbReference type="SUPFAM" id="SSF54211">
    <property type="entry name" value="Ribosomal protein S5 domain 2-like"/>
    <property type="match status" value="1"/>
</dbReference>
<evidence type="ECO:0000256" key="6">
    <source>
        <dbReference type="HAMAP-Rule" id="MF_00227"/>
    </source>
</evidence>
<evidence type="ECO:0000256" key="5">
    <source>
        <dbReference type="ARBA" id="ARBA00022884"/>
    </source>
</evidence>
<protein>
    <recommendedName>
        <fullName evidence="6 7">Ribonuclease P protein component</fullName>
        <shortName evidence="6">RNase P protein</shortName>
        <shortName evidence="6">RNaseP protein</shortName>
        <ecNumber evidence="6 7">3.1.26.5</ecNumber>
    </recommendedName>
    <alternativeName>
        <fullName evidence="6">Protein C5</fullName>
    </alternativeName>
</protein>
<dbReference type="EMBL" id="RCDD01000001">
    <property type="protein sequence ID" value="RLK60202.1"/>
    <property type="molecule type" value="Genomic_DNA"/>
</dbReference>
<dbReference type="InterPro" id="IPR000100">
    <property type="entry name" value="RNase_P"/>
</dbReference>
<keyword evidence="9" id="KW-1185">Reference proteome</keyword>
<dbReference type="PANTHER" id="PTHR33992:SF1">
    <property type="entry name" value="RIBONUCLEASE P PROTEIN COMPONENT"/>
    <property type="match status" value="1"/>
</dbReference>
<dbReference type="AlphaFoldDB" id="A0A421B6R7"/>
<comment type="subunit">
    <text evidence="6">Consists of a catalytic RNA component (M1 or rnpB) and a protein subunit.</text>
</comment>
<keyword evidence="4 6" id="KW-0378">Hydrolase</keyword>
<organism evidence="8 9">
    <name type="scientific">Actinokineospora cianjurensis</name>
    <dbReference type="NCBI Taxonomy" id="585224"/>
    <lineage>
        <taxon>Bacteria</taxon>
        <taxon>Bacillati</taxon>
        <taxon>Actinomycetota</taxon>
        <taxon>Actinomycetes</taxon>
        <taxon>Pseudonocardiales</taxon>
        <taxon>Pseudonocardiaceae</taxon>
        <taxon>Actinokineospora</taxon>
    </lineage>
</organism>